<reference evidence="5 6" key="1">
    <citation type="submission" date="2018-04" db="EMBL/GenBank/DDBJ databases">
        <title>Genomic Encyclopedia of Archaeal and Bacterial Type Strains, Phase II (KMG-II): from individual species to whole genera.</title>
        <authorList>
            <person name="Goeker M."/>
        </authorList>
    </citation>
    <scope>NUCLEOTIDE SEQUENCE [LARGE SCALE GENOMIC DNA]</scope>
    <source>
        <strain evidence="5 6">DSM 25731</strain>
    </source>
</reference>
<dbReference type="InterPro" id="IPR036942">
    <property type="entry name" value="Beta-barrel_TonB_sf"/>
</dbReference>
<dbReference type="InterPro" id="IPR008969">
    <property type="entry name" value="CarboxyPept-like_regulatory"/>
</dbReference>
<gene>
    <name evidence="5" type="ORF">C8N46_106171</name>
</gene>
<dbReference type="SUPFAM" id="SSF56935">
    <property type="entry name" value="Porins"/>
    <property type="match status" value="1"/>
</dbReference>
<evidence type="ECO:0000256" key="1">
    <source>
        <dbReference type="ARBA" id="ARBA00004442"/>
    </source>
</evidence>
<dbReference type="PANTHER" id="PTHR40980:SF4">
    <property type="entry name" value="TONB-DEPENDENT RECEPTOR-LIKE BETA-BARREL DOMAIN-CONTAINING PROTEIN"/>
    <property type="match status" value="1"/>
</dbReference>
<accession>A0A2T6BWW6</accession>
<dbReference type="GO" id="GO:0009279">
    <property type="term" value="C:cell outer membrane"/>
    <property type="evidence" value="ECO:0007669"/>
    <property type="project" value="UniProtKB-SubCell"/>
</dbReference>
<name>A0A2T6BWW6_9FLAO</name>
<evidence type="ECO:0000313" key="5">
    <source>
        <dbReference type="EMBL" id="PTX60526.1"/>
    </source>
</evidence>
<dbReference type="Gene3D" id="2.40.170.20">
    <property type="entry name" value="TonB-dependent receptor, beta-barrel domain"/>
    <property type="match status" value="1"/>
</dbReference>
<dbReference type="RefSeq" id="WP_146169823.1">
    <property type="nucleotide sequence ID" value="NZ_QBKT01000006.1"/>
</dbReference>
<comment type="subcellular location">
    <subcellularLocation>
        <location evidence="1">Cell outer membrane</location>
    </subcellularLocation>
</comment>
<evidence type="ECO:0000313" key="6">
    <source>
        <dbReference type="Proteomes" id="UP000244090"/>
    </source>
</evidence>
<dbReference type="AlphaFoldDB" id="A0A2T6BWW6"/>
<dbReference type="OrthoDB" id="8764943at2"/>
<sequence>MNLKITSLFVFFTFLTAVGQETYQVTGKLIASDSEKAISFANAVLLREGVVVKGSSSESSGMFLIENISSGNYELNISFLGYKTYTKSMEVQSDLNLGTIILQKDTEALDDVTITNKKPSLQREIDRLVFNIQGTSLTEENTWEVLRRTPGVIVINNTLSIKNSTPIVYINDRKVHLSNSEIYQLLEGTPAETVKSVEVITNPPARYDAQGSTILNIVMEKNLIVGYHGSVYGNFTQGVFPRYNAGINQFYKRGKFNIFGNYNYTDNKINRDNDEVINYLDDTTTTSVWNSLINRNTWSNQHNVNLNIDYEFDEKNSLSFSGNLLYLPHWKRNTFTNAVVDDQTVADNDFSLLAINKFNQDKHNLGLNVDYVHNFEKPGEKLSANIHYTDYDKEDDQFVTTDYAVVSSPDFSTAFTTHANQRTNILSGQVDYELPISETSNFEAGAKVANIDTKSDLLQFNIENGVSVLDVNNSDVFDYDEAIYAAYISYAKSWEDWSLKIGFRGEQTEIKGVSGSTNQTNTQNYFELFPSAYLSHKASEKVNIYADFSRRIQRPSFDDLNPFRYNFTDFSFVTGNPRLQPAITNRYKVGVEIDDTFFIEAYYTYNKAAIFELTLQDNQNDVIQYIASNIEKSVDYGLDFVTYFPVTDTWDVSFVSSVFNMSDTFTLGDNVQTTQSKWSLYTTLDNNFTFLKDQSLTANLSLLYISSNIQGLSEVSDRNFVSLSLRKTLWHKKATISLTLNDILNGQEFTKTTRFVNQNSRYFTNYDTQTIRVGFRYNFGNTRLQTNQRTKSSAEQERLKE</sequence>
<evidence type="ECO:0000259" key="4">
    <source>
        <dbReference type="Pfam" id="PF14905"/>
    </source>
</evidence>
<feature type="domain" description="Outer membrane protein beta-barrel" evidence="4">
    <location>
        <begin position="373"/>
        <end position="777"/>
    </location>
</feature>
<keyword evidence="3" id="KW-0998">Cell outer membrane</keyword>
<dbReference type="Pfam" id="PF14905">
    <property type="entry name" value="OMP_b-brl_3"/>
    <property type="match status" value="1"/>
</dbReference>
<dbReference type="EMBL" id="QBKT01000006">
    <property type="protein sequence ID" value="PTX60526.1"/>
    <property type="molecule type" value="Genomic_DNA"/>
</dbReference>
<keyword evidence="6" id="KW-1185">Reference proteome</keyword>
<protein>
    <submittedName>
        <fullName evidence="5">Outer membrane receptor protein involved in Fe transport</fullName>
    </submittedName>
</protein>
<evidence type="ECO:0000256" key="3">
    <source>
        <dbReference type="ARBA" id="ARBA00023237"/>
    </source>
</evidence>
<dbReference type="InterPro" id="IPR041700">
    <property type="entry name" value="OMP_b-brl_3"/>
</dbReference>
<comment type="caution">
    <text evidence="5">The sequence shown here is derived from an EMBL/GenBank/DDBJ whole genome shotgun (WGS) entry which is preliminary data.</text>
</comment>
<dbReference type="PANTHER" id="PTHR40980">
    <property type="entry name" value="PLUG DOMAIN-CONTAINING PROTEIN"/>
    <property type="match status" value="1"/>
</dbReference>
<dbReference type="Proteomes" id="UP000244090">
    <property type="component" value="Unassembled WGS sequence"/>
</dbReference>
<organism evidence="5 6">
    <name type="scientific">Kordia periserrulae</name>
    <dbReference type="NCBI Taxonomy" id="701523"/>
    <lineage>
        <taxon>Bacteria</taxon>
        <taxon>Pseudomonadati</taxon>
        <taxon>Bacteroidota</taxon>
        <taxon>Flavobacteriia</taxon>
        <taxon>Flavobacteriales</taxon>
        <taxon>Flavobacteriaceae</taxon>
        <taxon>Kordia</taxon>
    </lineage>
</organism>
<keyword evidence="2" id="KW-0472">Membrane</keyword>
<evidence type="ECO:0000256" key="2">
    <source>
        <dbReference type="ARBA" id="ARBA00023136"/>
    </source>
</evidence>
<proteinExistence type="predicted"/>
<keyword evidence="5" id="KW-0675">Receptor</keyword>
<dbReference type="SUPFAM" id="SSF49464">
    <property type="entry name" value="Carboxypeptidase regulatory domain-like"/>
    <property type="match status" value="1"/>
</dbReference>
<dbReference type="Pfam" id="PF13715">
    <property type="entry name" value="CarbopepD_reg_2"/>
    <property type="match status" value="1"/>
</dbReference>